<evidence type="ECO:0000313" key="1">
    <source>
        <dbReference type="EMBL" id="JAD40104.1"/>
    </source>
</evidence>
<accession>A0A0A8ZL58</accession>
<proteinExistence type="predicted"/>
<dbReference type="AlphaFoldDB" id="A0A0A8ZL58"/>
<dbReference type="EMBL" id="GBRH01257791">
    <property type="protein sequence ID" value="JAD40104.1"/>
    <property type="molecule type" value="Transcribed_RNA"/>
</dbReference>
<name>A0A0A8ZL58_ARUDO</name>
<protein>
    <recommendedName>
        <fullName evidence="2">FAR1 domain-containing protein</fullName>
    </recommendedName>
</protein>
<evidence type="ECO:0008006" key="2">
    <source>
        <dbReference type="Google" id="ProtNLM"/>
    </source>
</evidence>
<reference evidence="1" key="2">
    <citation type="journal article" date="2015" name="Data Brief">
        <title>Shoot transcriptome of the giant reed, Arundo donax.</title>
        <authorList>
            <person name="Barrero R.A."/>
            <person name="Guerrero F.D."/>
            <person name="Moolhuijzen P."/>
            <person name="Goolsby J.A."/>
            <person name="Tidwell J."/>
            <person name="Bellgard S.E."/>
            <person name="Bellgard M.I."/>
        </authorList>
    </citation>
    <scope>NUCLEOTIDE SEQUENCE</scope>
    <source>
        <tissue evidence="1">Shoot tissue taken approximately 20 cm above the soil surface</tissue>
    </source>
</reference>
<sequence length="37" mass="4619">MKLWYVHKYIDTHNHELARPNEVYFLYLLRKITEVKG</sequence>
<reference evidence="1" key="1">
    <citation type="submission" date="2014-09" db="EMBL/GenBank/DDBJ databases">
        <authorList>
            <person name="Magalhaes I.L.F."/>
            <person name="Oliveira U."/>
            <person name="Santos F.R."/>
            <person name="Vidigal T.H.D.A."/>
            <person name="Brescovit A.D."/>
            <person name="Santos A.J."/>
        </authorList>
    </citation>
    <scope>NUCLEOTIDE SEQUENCE</scope>
    <source>
        <tissue evidence="1">Shoot tissue taken approximately 20 cm above the soil surface</tissue>
    </source>
</reference>
<organism evidence="1">
    <name type="scientific">Arundo donax</name>
    <name type="common">Giant reed</name>
    <name type="synonym">Donax arundinaceus</name>
    <dbReference type="NCBI Taxonomy" id="35708"/>
    <lineage>
        <taxon>Eukaryota</taxon>
        <taxon>Viridiplantae</taxon>
        <taxon>Streptophyta</taxon>
        <taxon>Embryophyta</taxon>
        <taxon>Tracheophyta</taxon>
        <taxon>Spermatophyta</taxon>
        <taxon>Magnoliopsida</taxon>
        <taxon>Liliopsida</taxon>
        <taxon>Poales</taxon>
        <taxon>Poaceae</taxon>
        <taxon>PACMAD clade</taxon>
        <taxon>Arundinoideae</taxon>
        <taxon>Arundineae</taxon>
        <taxon>Arundo</taxon>
    </lineage>
</organism>